<evidence type="ECO:0008006" key="3">
    <source>
        <dbReference type="Google" id="ProtNLM"/>
    </source>
</evidence>
<name>A0A1W1YKB2_9HYPH</name>
<keyword evidence="2" id="KW-1185">Reference proteome</keyword>
<protein>
    <recommendedName>
        <fullName evidence="3">Metal binding domain of Ada</fullName>
    </recommendedName>
</protein>
<dbReference type="RefSeq" id="WP_084408278.1">
    <property type="nucleotide sequence ID" value="NZ_FWXR01000001.1"/>
</dbReference>
<sequence length="208" mass="23236">MPLQNRVTPEGDFVAHPSRSGLFMGNRGILHDETKQLGSARWRHKHWIICRLVFAGRQREMMSKGAYTELFFLDEAVALAAGHRPCAECRREAFKAFQAAFAGPGKEPMSAKAMDDALHRMRIDKRTKAPSRAGLAAETLPDGAFIRMENESWLILGKNRLRYRPSGYDKTEPRPSGLVPVLTPLPSLAALRNGYRPVLHESATRLSG</sequence>
<dbReference type="EMBL" id="FWXR01000001">
    <property type="protein sequence ID" value="SMC36680.1"/>
    <property type="molecule type" value="Genomic_DNA"/>
</dbReference>
<dbReference type="Proteomes" id="UP000192656">
    <property type="component" value="Unassembled WGS sequence"/>
</dbReference>
<accession>A0A1W1YKB2</accession>
<proteinExistence type="predicted"/>
<dbReference type="STRING" id="937218.SAMN06297251_101409"/>
<evidence type="ECO:0000313" key="1">
    <source>
        <dbReference type="EMBL" id="SMC36680.1"/>
    </source>
</evidence>
<organism evidence="1 2">
    <name type="scientific">Fulvimarina manganoxydans</name>
    <dbReference type="NCBI Taxonomy" id="937218"/>
    <lineage>
        <taxon>Bacteria</taxon>
        <taxon>Pseudomonadati</taxon>
        <taxon>Pseudomonadota</taxon>
        <taxon>Alphaproteobacteria</taxon>
        <taxon>Hyphomicrobiales</taxon>
        <taxon>Aurantimonadaceae</taxon>
        <taxon>Fulvimarina</taxon>
    </lineage>
</organism>
<dbReference type="OrthoDB" id="894286at2"/>
<reference evidence="1 2" key="1">
    <citation type="submission" date="2017-04" db="EMBL/GenBank/DDBJ databases">
        <authorList>
            <person name="Afonso C.L."/>
            <person name="Miller P.J."/>
            <person name="Scott M.A."/>
            <person name="Spackman E."/>
            <person name="Goraichik I."/>
            <person name="Dimitrov K.M."/>
            <person name="Suarez D.L."/>
            <person name="Swayne D.E."/>
        </authorList>
    </citation>
    <scope>NUCLEOTIDE SEQUENCE [LARGE SCALE GENOMIC DNA]</scope>
    <source>
        <strain evidence="1 2">CGMCC 1.10972</strain>
    </source>
</reference>
<evidence type="ECO:0000313" key="2">
    <source>
        <dbReference type="Proteomes" id="UP000192656"/>
    </source>
</evidence>
<gene>
    <name evidence="1" type="ORF">SAMN06297251_101409</name>
</gene>
<dbReference type="AlphaFoldDB" id="A0A1W1YKB2"/>